<dbReference type="EMBL" id="ABCP01000003">
    <property type="protein sequence ID" value="EDM49009.1"/>
    <property type="molecule type" value="Genomic_DNA"/>
</dbReference>
<feature type="domain" description="BioF2-like acetyltransferase" evidence="1">
    <location>
        <begin position="154"/>
        <end position="292"/>
    </location>
</feature>
<evidence type="ECO:0000259" key="1">
    <source>
        <dbReference type="Pfam" id="PF13480"/>
    </source>
</evidence>
<dbReference type="eggNOG" id="COG5653">
    <property type="taxonomic scope" value="Bacteria"/>
</dbReference>
<dbReference type="STRING" id="443152.MDG893_06229"/>
<dbReference type="InterPro" id="IPR038740">
    <property type="entry name" value="BioF2-like_GNAT_dom"/>
</dbReference>
<dbReference type="SUPFAM" id="SSF55729">
    <property type="entry name" value="Acyl-CoA N-acyltransferases (Nat)"/>
    <property type="match status" value="1"/>
</dbReference>
<protein>
    <recommendedName>
        <fullName evidence="1">BioF2-like acetyltransferase domain-containing protein</fullName>
    </recommendedName>
</protein>
<sequence length="357" mass="41179">MLSTLDPIPLPLTHAWLQAWWRAFSINMQLEFRCVYIEGALVGVAPLVRVRERYRGVPVTLLKLAANGHTPYSSIVVDSAVIGRDREAVLGLLTQLSGDEVGLFFKIHQNSDLKRFLLDRSIPGHNRVGEKPSLYTPVIRIDQPWEAFYRSRPRKLKKSLNHKLNRFGKNAGFSIHEEVISSPDQDTVRELVEISANSWKATVGNDLRSNERSRRFLYNLIESFGPPGLVSAWIVRDGERPVAFEVHLKYDDIVYPIRADFDESYKAYSPGSVLEYTALKRLFEKGLAKEYYTCADDYWYLSNWTSEYQSYCTVELFGASPKLRLLYLLEYRLIPILKRFLGKRAKQRRRPDGQKGE</sequence>
<dbReference type="InterPro" id="IPR016181">
    <property type="entry name" value="Acyl_CoA_acyltransferase"/>
</dbReference>
<keyword evidence="3" id="KW-1185">Reference proteome</keyword>
<gene>
    <name evidence="2" type="ORF">MDG893_06229</name>
</gene>
<dbReference type="AlphaFoldDB" id="A6EWZ5"/>
<reference evidence="2 3" key="1">
    <citation type="submission" date="2007-06" db="EMBL/GenBank/DDBJ databases">
        <authorList>
            <person name="Green D."/>
            <person name="Ferriera S."/>
            <person name="Johnson J."/>
            <person name="Kravitz S."/>
            <person name="Beeson K."/>
            <person name="Sutton G."/>
            <person name="Rogers Y.-H."/>
            <person name="Friedman R."/>
            <person name="Frazier M."/>
            <person name="Venter J.C."/>
        </authorList>
    </citation>
    <scope>NUCLEOTIDE SEQUENCE [LARGE SCALE GENOMIC DNA]</scope>
    <source>
        <strain evidence="2 3">DG893</strain>
    </source>
</reference>
<organism evidence="2 3">
    <name type="scientific">Marinobacter algicola DG893</name>
    <dbReference type="NCBI Taxonomy" id="443152"/>
    <lineage>
        <taxon>Bacteria</taxon>
        <taxon>Pseudomonadati</taxon>
        <taxon>Pseudomonadota</taxon>
        <taxon>Gammaproteobacteria</taxon>
        <taxon>Pseudomonadales</taxon>
        <taxon>Marinobacteraceae</taxon>
        <taxon>Marinobacter</taxon>
    </lineage>
</organism>
<dbReference type="Pfam" id="PF13480">
    <property type="entry name" value="Acetyltransf_6"/>
    <property type="match status" value="1"/>
</dbReference>
<dbReference type="Gene3D" id="3.40.630.30">
    <property type="match status" value="1"/>
</dbReference>
<accession>A6EWZ5</accession>
<evidence type="ECO:0000313" key="2">
    <source>
        <dbReference type="EMBL" id="EDM49009.1"/>
    </source>
</evidence>
<proteinExistence type="predicted"/>
<evidence type="ECO:0000313" key="3">
    <source>
        <dbReference type="Proteomes" id="UP000005856"/>
    </source>
</evidence>
<dbReference type="Proteomes" id="UP000005856">
    <property type="component" value="Unassembled WGS sequence"/>
</dbReference>
<comment type="caution">
    <text evidence="2">The sequence shown here is derived from an EMBL/GenBank/DDBJ whole genome shotgun (WGS) entry which is preliminary data.</text>
</comment>
<name>A6EWZ5_9GAMM</name>